<keyword evidence="7" id="KW-0692">RNA repair</keyword>
<dbReference type="InterPro" id="IPR043519">
    <property type="entry name" value="NT_sf"/>
</dbReference>
<dbReference type="GO" id="GO:0005524">
    <property type="term" value="F:ATP binding"/>
    <property type="evidence" value="ECO:0007669"/>
    <property type="project" value="UniProtKB-KW"/>
</dbReference>
<dbReference type="EMBL" id="NIBG01000009">
    <property type="protein sequence ID" value="PAB59174.1"/>
    <property type="molecule type" value="Genomic_DNA"/>
</dbReference>
<dbReference type="Gene3D" id="1.10.3090.10">
    <property type="entry name" value="cca-adding enzyme, domain 2"/>
    <property type="match status" value="1"/>
</dbReference>
<dbReference type="GO" id="GO:0003723">
    <property type="term" value="F:RNA binding"/>
    <property type="evidence" value="ECO:0007669"/>
    <property type="project" value="UniProtKB-KW"/>
</dbReference>
<comment type="similarity">
    <text evidence="11">Belongs to the tRNA nucleotidyltransferase/poly(A) polymerase family.</text>
</comment>
<evidence type="ECO:0000256" key="3">
    <source>
        <dbReference type="ARBA" id="ARBA00022694"/>
    </source>
</evidence>
<dbReference type="PANTHER" id="PTHR47545:SF1">
    <property type="entry name" value="MULTIFUNCTIONAL CCA PROTEIN"/>
    <property type="match status" value="1"/>
</dbReference>
<evidence type="ECO:0000256" key="7">
    <source>
        <dbReference type="ARBA" id="ARBA00022800"/>
    </source>
</evidence>
<evidence type="ECO:0000256" key="6">
    <source>
        <dbReference type="ARBA" id="ARBA00022741"/>
    </source>
</evidence>
<comment type="caution">
    <text evidence="15">The sequence shown here is derived from an EMBL/GenBank/DDBJ whole genome shotgun (WGS) entry which is preliminary data.</text>
</comment>
<sequence length="456" mass="52551">MIYNMKDKLNLLKHISHDIRESGGRIFFVGGYVRDYIMKKEPKDIDTETYGISLEKLYSILGKYGKVSQVGKSFGVLILKDVDFALPRKETKVSKGHKGFHIDTDPYLSYFQASTRRDFTMNAILMDVITNEIIDPHNGRAHIKEKIIKHINPSTFIEDPLRVYRAIQFASRFNFKIHKDTIDLCKKMDLSSLPSERIYEEFKKFLLFSDTPSISLKYMKEMNMLKYFPELKALVNCPQDKIHHPEGDVFNHTLLVLDKAASLKEGSSDPLTYMLGALCHDFGKPSTTEMVNGRIISHNHDREGVIPASTFLPRLTNEKKIIEKVCLLIKNHMKPFQFYQARDTISDKAFRKLSKELFPSGGINELLLLARADHTCRSTPDKEDEFSHIIDFFKNKINNMNLDKKFIPLVKGQDLINLGLKPSKEFSIILKRAESFQLEGFSKVEIISKLKSEFKL</sequence>
<dbReference type="GO" id="GO:0046872">
    <property type="term" value="F:metal ion binding"/>
    <property type="evidence" value="ECO:0007669"/>
    <property type="project" value="UniProtKB-KW"/>
</dbReference>
<keyword evidence="16" id="KW-1185">Reference proteome</keyword>
<dbReference type="InterPro" id="IPR050124">
    <property type="entry name" value="tRNA_CCA-adding_enzyme"/>
</dbReference>
<feature type="domain" description="Poly A polymerase head" evidence="12">
    <location>
        <begin position="26"/>
        <end position="148"/>
    </location>
</feature>
<keyword evidence="4" id="KW-0548">Nucleotidyltransferase</keyword>
<organism evidence="15 16">
    <name type="scientific">Anaeromicrobium sediminis</name>
    <dbReference type="NCBI Taxonomy" id="1478221"/>
    <lineage>
        <taxon>Bacteria</taxon>
        <taxon>Bacillati</taxon>
        <taxon>Bacillota</taxon>
        <taxon>Clostridia</taxon>
        <taxon>Peptostreptococcales</taxon>
        <taxon>Thermotaleaceae</taxon>
        <taxon>Anaeromicrobium</taxon>
    </lineage>
</organism>
<name>A0A267MHW3_9FIRM</name>
<evidence type="ECO:0000256" key="4">
    <source>
        <dbReference type="ARBA" id="ARBA00022695"/>
    </source>
</evidence>
<dbReference type="Pfam" id="PF01743">
    <property type="entry name" value="PolyA_pol"/>
    <property type="match status" value="1"/>
</dbReference>
<dbReference type="SUPFAM" id="SSF81301">
    <property type="entry name" value="Nucleotidyltransferase"/>
    <property type="match status" value="1"/>
</dbReference>
<evidence type="ECO:0000256" key="1">
    <source>
        <dbReference type="ARBA" id="ARBA00001946"/>
    </source>
</evidence>
<keyword evidence="10 11" id="KW-0694">RNA-binding</keyword>
<evidence type="ECO:0000256" key="2">
    <source>
        <dbReference type="ARBA" id="ARBA00022679"/>
    </source>
</evidence>
<evidence type="ECO:0000256" key="10">
    <source>
        <dbReference type="ARBA" id="ARBA00022884"/>
    </source>
</evidence>
<keyword evidence="3" id="KW-0819">tRNA processing</keyword>
<keyword evidence="2 11" id="KW-0808">Transferase</keyword>
<dbReference type="PANTHER" id="PTHR47545">
    <property type="entry name" value="MULTIFUNCTIONAL CCA PROTEIN"/>
    <property type="match status" value="1"/>
</dbReference>
<dbReference type="Gene3D" id="3.30.460.10">
    <property type="entry name" value="Beta Polymerase, domain 2"/>
    <property type="match status" value="1"/>
</dbReference>
<keyword evidence="6" id="KW-0547">Nucleotide-binding</keyword>
<keyword evidence="9" id="KW-0460">Magnesium</keyword>
<comment type="cofactor">
    <cofactor evidence="1">
        <name>Mg(2+)</name>
        <dbReference type="ChEBI" id="CHEBI:18420"/>
    </cofactor>
</comment>
<dbReference type="Pfam" id="PF01966">
    <property type="entry name" value="HD"/>
    <property type="match status" value="1"/>
</dbReference>
<dbReference type="OrthoDB" id="9805698at2"/>
<gene>
    <name evidence="15" type="ORF">CCE28_11690</name>
</gene>
<dbReference type="CDD" id="cd00077">
    <property type="entry name" value="HDc"/>
    <property type="match status" value="1"/>
</dbReference>
<evidence type="ECO:0000256" key="11">
    <source>
        <dbReference type="RuleBase" id="RU003953"/>
    </source>
</evidence>
<feature type="domain" description="HD" evidence="13">
    <location>
        <begin position="249"/>
        <end position="373"/>
    </location>
</feature>
<proteinExistence type="inferred from homology"/>
<dbReference type="InterPro" id="IPR032828">
    <property type="entry name" value="PolyA_RNA-bd"/>
</dbReference>
<dbReference type="AlphaFoldDB" id="A0A267MHW3"/>
<keyword evidence="8" id="KW-0067">ATP-binding</keyword>
<dbReference type="InterPro" id="IPR006674">
    <property type="entry name" value="HD_domain"/>
</dbReference>
<dbReference type="Pfam" id="PF12627">
    <property type="entry name" value="PolyA_pol_RNAbd"/>
    <property type="match status" value="1"/>
</dbReference>
<evidence type="ECO:0000313" key="16">
    <source>
        <dbReference type="Proteomes" id="UP000216024"/>
    </source>
</evidence>
<protein>
    <recommendedName>
        <fullName evidence="17">Polynucleotide adenylyltransferase</fullName>
    </recommendedName>
</protein>
<dbReference type="GO" id="GO:0016779">
    <property type="term" value="F:nucleotidyltransferase activity"/>
    <property type="evidence" value="ECO:0007669"/>
    <property type="project" value="UniProtKB-KW"/>
</dbReference>
<evidence type="ECO:0000259" key="14">
    <source>
        <dbReference type="Pfam" id="PF12627"/>
    </source>
</evidence>
<evidence type="ECO:0000256" key="9">
    <source>
        <dbReference type="ARBA" id="ARBA00022842"/>
    </source>
</evidence>
<dbReference type="CDD" id="cd05398">
    <property type="entry name" value="NT_ClassII-CCAase"/>
    <property type="match status" value="1"/>
</dbReference>
<dbReference type="SUPFAM" id="SSF81891">
    <property type="entry name" value="Poly A polymerase C-terminal region-like"/>
    <property type="match status" value="1"/>
</dbReference>
<feature type="domain" description="tRNA nucleotidyltransferase/poly(A) polymerase RNA and SrmB- binding" evidence="14">
    <location>
        <begin position="174"/>
        <end position="233"/>
    </location>
</feature>
<evidence type="ECO:0000256" key="8">
    <source>
        <dbReference type="ARBA" id="ARBA00022840"/>
    </source>
</evidence>
<evidence type="ECO:0008006" key="17">
    <source>
        <dbReference type="Google" id="ProtNLM"/>
    </source>
</evidence>
<dbReference type="GO" id="GO:0042245">
    <property type="term" value="P:RNA repair"/>
    <property type="evidence" value="ECO:0007669"/>
    <property type="project" value="UniProtKB-KW"/>
</dbReference>
<dbReference type="GO" id="GO:0008033">
    <property type="term" value="P:tRNA processing"/>
    <property type="evidence" value="ECO:0007669"/>
    <property type="project" value="UniProtKB-KW"/>
</dbReference>
<evidence type="ECO:0000259" key="12">
    <source>
        <dbReference type="Pfam" id="PF01743"/>
    </source>
</evidence>
<dbReference type="Proteomes" id="UP000216024">
    <property type="component" value="Unassembled WGS sequence"/>
</dbReference>
<dbReference type="InterPro" id="IPR003607">
    <property type="entry name" value="HD/PDEase_dom"/>
</dbReference>
<reference evidence="15 16" key="1">
    <citation type="submission" date="2017-06" db="EMBL/GenBank/DDBJ databases">
        <title>Draft genome sequence of anaerobic fermentative bacterium Anaeromicrobium sediminis DY2726D isolated from West Pacific Ocean sediments.</title>
        <authorList>
            <person name="Zeng X."/>
        </authorList>
    </citation>
    <scope>NUCLEOTIDE SEQUENCE [LARGE SCALE GENOMIC DNA]</scope>
    <source>
        <strain evidence="15 16">DY2726D</strain>
    </source>
</reference>
<evidence type="ECO:0000313" key="15">
    <source>
        <dbReference type="EMBL" id="PAB59174.1"/>
    </source>
</evidence>
<evidence type="ECO:0000256" key="5">
    <source>
        <dbReference type="ARBA" id="ARBA00022723"/>
    </source>
</evidence>
<dbReference type="InterPro" id="IPR002646">
    <property type="entry name" value="PolA_pol_head_dom"/>
</dbReference>
<keyword evidence="5" id="KW-0479">Metal-binding</keyword>
<evidence type="ECO:0000259" key="13">
    <source>
        <dbReference type="Pfam" id="PF01966"/>
    </source>
</evidence>
<accession>A0A267MHW3</accession>